<evidence type="ECO:0000313" key="3">
    <source>
        <dbReference type="EMBL" id="PZF81929.1"/>
    </source>
</evidence>
<dbReference type="PANTHER" id="PTHR18964:SF149">
    <property type="entry name" value="BIFUNCTIONAL UDP-N-ACETYLGLUCOSAMINE 2-EPIMERASE_N-ACETYLMANNOSAMINE KINASE"/>
    <property type="match status" value="1"/>
</dbReference>
<dbReference type="RefSeq" id="WP_111256236.1">
    <property type="nucleotide sequence ID" value="NZ_POTW01000048.1"/>
</dbReference>
<protein>
    <recommendedName>
        <fullName evidence="2">HTH marR-type domain-containing protein</fullName>
    </recommendedName>
</protein>
<reference evidence="3 4" key="1">
    <citation type="submission" date="2018-01" db="EMBL/GenBank/DDBJ databases">
        <title>Draft genome sequence of Jiangella sp. GTF31.</title>
        <authorList>
            <person name="Sahin N."/>
            <person name="Ay H."/>
            <person name="Saygin H."/>
        </authorList>
    </citation>
    <scope>NUCLEOTIDE SEQUENCE [LARGE SCALE GENOMIC DNA]</scope>
    <source>
        <strain evidence="3 4">GTF31</strain>
    </source>
</reference>
<keyword evidence="4" id="KW-1185">Reference proteome</keyword>
<dbReference type="AlphaFoldDB" id="A0A2W2C0Y9"/>
<dbReference type="SUPFAM" id="SSF46785">
    <property type="entry name" value="Winged helix' DNA-binding domain"/>
    <property type="match status" value="1"/>
</dbReference>
<dbReference type="InterPro" id="IPR000835">
    <property type="entry name" value="HTH_MarR-typ"/>
</dbReference>
<dbReference type="EMBL" id="POTW01000048">
    <property type="protein sequence ID" value="PZF81929.1"/>
    <property type="molecule type" value="Genomic_DNA"/>
</dbReference>
<evidence type="ECO:0000259" key="2">
    <source>
        <dbReference type="Pfam" id="PF12802"/>
    </source>
</evidence>
<gene>
    <name evidence="3" type="ORF">C1I92_19075</name>
</gene>
<dbReference type="Proteomes" id="UP000248764">
    <property type="component" value="Unassembled WGS sequence"/>
</dbReference>
<sequence length="382" mass="39603">MENRDIRSLNRARVLAAIVAQGRIARSQLVAATGLSKASISRVTRELLDDGLVVSDGSQPETLRVHADAFAACGVDLGATSARFVVINAHGEVVGFTAQPTPRDADPAGLAAWIVANVAEVTSGRPGPRFITMGVPGVVDPHTSMITEAPNLPAVESGVFLDALEAEWPEHLRLDNDANLAVLGEHVWNGFGPDSTTVMLTLSTGIGAGVILGGELLRGRDGRVGELRMIPLGVGPDRIEDVLSGAGVAAFARSRSLGPGTPADLLRGTSDGHRELRRRAHAGLELAASIAVVAYEASTLIVGGALSEPLADEIDAVAETIRRRFGADTRVMVTSLGDLAFVAGTLALSVDRAFASLGVARSTLATAEVTTAIGQLRTMIGP</sequence>
<comment type="similarity">
    <text evidence="1">Belongs to the ROK (NagC/XylR) family.</text>
</comment>
<dbReference type="InterPro" id="IPR036390">
    <property type="entry name" value="WH_DNA-bd_sf"/>
</dbReference>
<dbReference type="Pfam" id="PF12802">
    <property type="entry name" value="MarR_2"/>
    <property type="match status" value="1"/>
</dbReference>
<dbReference type="PANTHER" id="PTHR18964">
    <property type="entry name" value="ROK (REPRESSOR, ORF, KINASE) FAMILY"/>
    <property type="match status" value="1"/>
</dbReference>
<dbReference type="Gene3D" id="1.10.10.10">
    <property type="entry name" value="Winged helix-like DNA-binding domain superfamily/Winged helix DNA-binding domain"/>
    <property type="match status" value="1"/>
</dbReference>
<dbReference type="CDD" id="cd23763">
    <property type="entry name" value="ASKHA_ATPase_ROK"/>
    <property type="match status" value="1"/>
</dbReference>
<dbReference type="InterPro" id="IPR036388">
    <property type="entry name" value="WH-like_DNA-bd_sf"/>
</dbReference>
<dbReference type="Gene3D" id="3.30.420.40">
    <property type="match status" value="2"/>
</dbReference>
<dbReference type="Pfam" id="PF00480">
    <property type="entry name" value="ROK"/>
    <property type="match status" value="1"/>
</dbReference>
<accession>A0A2W2C0Y9</accession>
<organism evidence="3 4">
    <name type="scientific">Jiangella anatolica</name>
    <dbReference type="NCBI Taxonomy" id="2670374"/>
    <lineage>
        <taxon>Bacteria</taxon>
        <taxon>Bacillati</taxon>
        <taxon>Actinomycetota</taxon>
        <taxon>Actinomycetes</taxon>
        <taxon>Jiangellales</taxon>
        <taxon>Jiangellaceae</taxon>
        <taxon>Jiangella</taxon>
    </lineage>
</organism>
<comment type="caution">
    <text evidence="3">The sequence shown here is derived from an EMBL/GenBank/DDBJ whole genome shotgun (WGS) entry which is preliminary data.</text>
</comment>
<dbReference type="InterPro" id="IPR000600">
    <property type="entry name" value="ROK"/>
</dbReference>
<evidence type="ECO:0000256" key="1">
    <source>
        <dbReference type="ARBA" id="ARBA00006479"/>
    </source>
</evidence>
<dbReference type="GO" id="GO:0003700">
    <property type="term" value="F:DNA-binding transcription factor activity"/>
    <property type="evidence" value="ECO:0007669"/>
    <property type="project" value="InterPro"/>
</dbReference>
<feature type="domain" description="HTH marR-type" evidence="2">
    <location>
        <begin position="10"/>
        <end position="54"/>
    </location>
</feature>
<dbReference type="SUPFAM" id="SSF53067">
    <property type="entry name" value="Actin-like ATPase domain"/>
    <property type="match status" value="1"/>
</dbReference>
<dbReference type="InterPro" id="IPR043129">
    <property type="entry name" value="ATPase_NBD"/>
</dbReference>
<name>A0A2W2C0Y9_9ACTN</name>
<evidence type="ECO:0000313" key="4">
    <source>
        <dbReference type="Proteomes" id="UP000248764"/>
    </source>
</evidence>
<proteinExistence type="inferred from homology"/>